<dbReference type="InterPro" id="IPR005914">
    <property type="entry name" value="Acac_CoA_synth"/>
</dbReference>
<dbReference type="InterPro" id="IPR045851">
    <property type="entry name" value="AMP-bd_C_sf"/>
</dbReference>
<proteinExistence type="inferred from homology"/>
<dbReference type="PROSITE" id="PS00455">
    <property type="entry name" value="AMP_BINDING"/>
    <property type="match status" value="1"/>
</dbReference>
<keyword evidence="3" id="KW-0547">Nucleotide-binding</keyword>
<protein>
    <submittedName>
        <fullName evidence="7">Acetoacetate--CoA ligase</fullName>
        <ecNumber evidence="7">6.2.1.16</ecNumber>
    </submittedName>
</protein>
<dbReference type="PANTHER" id="PTHR42921:SF1">
    <property type="entry name" value="ACETOACETYL-COA SYNTHETASE"/>
    <property type="match status" value="1"/>
</dbReference>
<name>A0A937FAS3_9BACT</name>
<dbReference type="Gene3D" id="3.40.50.12780">
    <property type="entry name" value="N-terminal domain of ligase-like"/>
    <property type="match status" value="1"/>
</dbReference>
<dbReference type="InterPro" id="IPR032387">
    <property type="entry name" value="ACAS_N"/>
</dbReference>
<dbReference type="InterPro" id="IPR000873">
    <property type="entry name" value="AMP-dep_synth/lig_dom"/>
</dbReference>
<dbReference type="Pfam" id="PF00501">
    <property type="entry name" value="AMP-binding"/>
    <property type="match status" value="1"/>
</dbReference>
<keyword evidence="2 7" id="KW-0436">Ligase</keyword>
<dbReference type="PANTHER" id="PTHR42921">
    <property type="entry name" value="ACETOACETYL-COA SYNTHETASE"/>
    <property type="match status" value="1"/>
</dbReference>
<dbReference type="InterPro" id="IPR020845">
    <property type="entry name" value="AMP-binding_CS"/>
</dbReference>
<evidence type="ECO:0000259" key="6">
    <source>
        <dbReference type="Pfam" id="PF16177"/>
    </source>
</evidence>
<feature type="domain" description="AMP-dependent synthetase/ligase" evidence="5">
    <location>
        <begin position="103"/>
        <end position="472"/>
    </location>
</feature>
<dbReference type="AlphaFoldDB" id="A0A937FAS3"/>
<sequence>MNPQDTPKQLWSPSNDFINQTNLSDYLKWLKSYKELSFSNYHELWKWSTDHIDQFWETVWQYFNIQGGEYSSVVSGAKMPSYKWFEGAQVNYAEHIFLSYSEDIPAIISKKEGQPAEETSWSELKIKVTQVQQLLKQWGVQAGDRVVAYVPNCLEATVAFLAVNSLGAIWSSCSPDFGLSSIIDRFEQVKPKVLIGVDGYSYGGKKFDKTSIITSIQKALPSLEHTLLIPYINADISSLDNYYSWNDLPSADNKTLDFHRVPFNDSIWILYSSGTTGAPKAITHSQGGILLEHYKYVSFHQNVRPGDRCFWYTTTGWMMWNYIQSALLCRGTIVLYDGSPAWPTVDALWQMADELRINHFGTSAGYIVANMKEGKKPGIEHNLSSLISIGSTGSPLPPEGFDYVYEHIKHDVWLTSMSGGTDVCSAFVGGVPTLPVYEGEIQARALGCHLLAYNENGEPVTNEEGEMVITQPMPSMPIFFWNDEQHERYKASYFEMYSDVWRHGDWIKITPRHGIIIYGRSDATLNRGGVRIGTSEIYRAVDQITEIQDSLVVCIETKSGDFYMPLFVKMQKDQPLTPELISKVKKTIRESYSPRHVPDEVIAINEIPYTISGKKTETPVKKVLMGKDIKQAMNKDALKNPDAMNFFINLAKELEVG</sequence>
<evidence type="ECO:0000256" key="3">
    <source>
        <dbReference type="ARBA" id="ARBA00022741"/>
    </source>
</evidence>
<dbReference type="GO" id="GO:0005524">
    <property type="term" value="F:ATP binding"/>
    <property type="evidence" value="ECO:0007669"/>
    <property type="project" value="UniProtKB-KW"/>
</dbReference>
<accession>A0A937FAS3</accession>
<dbReference type="InterPro" id="IPR042099">
    <property type="entry name" value="ANL_N_sf"/>
</dbReference>
<dbReference type="GO" id="GO:0006629">
    <property type="term" value="P:lipid metabolic process"/>
    <property type="evidence" value="ECO:0007669"/>
    <property type="project" value="InterPro"/>
</dbReference>
<evidence type="ECO:0000256" key="4">
    <source>
        <dbReference type="ARBA" id="ARBA00022840"/>
    </source>
</evidence>
<feature type="domain" description="Acetyl-coenzyme A synthetase N-terminal" evidence="6">
    <location>
        <begin position="41"/>
        <end position="95"/>
    </location>
</feature>
<dbReference type="SUPFAM" id="SSF56801">
    <property type="entry name" value="Acetyl-CoA synthetase-like"/>
    <property type="match status" value="1"/>
</dbReference>
<reference evidence="7" key="1">
    <citation type="submission" date="2021-01" db="EMBL/GenBank/DDBJ databases">
        <title>Fulvivirga kasyanovii gen. nov., sp nov., a novel member of the phylum Bacteroidetes isolated from seawater in a mussel farm.</title>
        <authorList>
            <person name="Zhao L.-H."/>
            <person name="Wang Z.-J."/>
        </authorList>
    </citation>
    <scope>NUCLEOTIDE SEQUENCE</scope>
    <source>
        <strain evidence="7">2943</strain>
    </source>
</reference>
<dbReference type="Proteomes" id="UP000659388">
    <property type="component" value="Unassembled WGS sequence"/>
</dbReference>
<dbReference type="EMBL" id="JAESIY010000013">
    <property type="protein sequence ID" value="MBL3658486.1"/>
    <property type="molecule type" value="Genomic_DNA"/>
</dbReference>
<evidence type="ECO:0000256" key="2">
    <source>
        <dbReference type="ARBA" id="ARBA00022598"/>
    </source>
</evidence>
<dbReference type="NCBIfam" id="TIGR01217">
    <property type="entry name" value="ac_ac_CoA_syn"/>
    <property type="match status" value="1"/>
</dbReference>
<evidence type="ECO:0000256" key="1">
    <source>
        <dbReference type="ARBA" id="ARBA00006432"/>
    </source>
</evidence>
<evidence type="ECO:0000313" key="8">
    <source>
        <dbReference type="Proteomes" id="UP000659388"/>
    </source>
</evidence>
<comment type="caution">
    <text evidence="7">The sequence shown here is derived from an EMBL/GenBank/DDBJ whole genome shotgun (WGS) entry which is preliminary data.</text>
</comment>
<evidence type="ECO:0000313" key="7">
    <source>
        <dbReference type="EMBL" id="MBL3658486.1"/>
    </source>
</evidence>
<keyword evidence="4" id="KW-0067">ATP-binding</keyword>
<dbReference type="Gene3D" id="3.30.300.30">
    <property type="match status" value="1"/>
</dbReference>
<dbReference type="RefSeq" id="WP_202246281.1">
    <property type="nucleotide sequence ID" value="NZ_JAESIY010000013.1"/>
</dbReference>
<gene>
    <name evidence="7" type="ORF">JL102_20200</name>
</gene>
<comment type="similarity">
    <text evidence="1">Belongs to the ATP-dependent AMP-binding enzyme family.</text>
</comment>
<organism evidence="7 8">
    <name type="scientific">Fulvivirga sediminis</name>
    <dbReference type="NCBI Taxonomy" id="2803949"/>
    <lineage>
        <taxon>Bacteria</taxon>
        <taxon>Pseudomonadati</taxon>
        <taxon>Bacteroidota</taxon>
        <taxon>Cytophagia</taxon>
        <taxon>Cytophagales</taxon>
        <taxon>Fulvivirgaceae</taxon>
        <taxon>Fulvivirga</taxon>
    </lineage>
</organism>
<dbReference type="GO" id="GO:0030729">
    <property type="term" value="F:acetoacetate-CoA ligase activity"/>
    <property type="evidence" value="ECO:0007669"/>
    <property type="project" value="UniProtKB-EC"/>
</dbReference>
<dbReference type="NCBIfam" id="NF002937">
    <property type="entry name" value="PRK03584.1"/>
    <property type="match status" value="1"/>
</dbReference>
<dbReference type="Pfam" id="PF16177">
    <property type="entry name" value="ACAS_N"/>
    <property type="match status" value="1"/>
</dbReference>
<dbReference type="EC" id="6.2.1.16" evidence="7"/>
<keyword evidence="8" id="KW-1185">Reference proteome</keyword>
<evidence type="ECO:0000259" key="5">
    <source>
        <dbReference type="Pfam" id="PF00501"/>
    </source>
</evidence>